<accession>A0A167X7S6</accession>
<evidence type="ECO:0000313" key="3">
    <source>
        <dbReference type="EMBL" id="KZP27560.1"/>
    </source>
</evidence>
<organism evidence="2 4">
    <name type="scientific">Athelia psychrophila</name>
    <dbReference type="NCBI Taxonomy" id="1759441"/>
    <lineage>
        <taxon>Eukaryota</taxon>
        <taxon>Fungi</taxon>
        <taxon>Dikarya</taxon>
        <taxon>Basidiomycota</taxon>
        <taxon>Agaricomycotina</taxon>
        <taxon>Agaricomycetes</taxon>
        <taxon>Agaricomycetidae</taxon>
        <taxon>Atheliales</taxon>
        <taxon>Atheliaceae</taxon>
        <taxon>Athelia</taxon>
    </lineage>
</organism>
<proteinExistence type="predicted"/>
<evidence type="ECO:0000313" key="2">
    <source>
        <dbReference type="EMBL" id="KZP06915.1"/>
    </source>
</evidence>
<feature type="compositionally biased region" description="Basic and acidic residues" evidence="1">
    <location>
        <begin position="48"/>
        <end position="64"/>
    </location>
</feature>
<reference evidence="2 4" key="1">
    <citation type="journal article" date="2016" name="Mol. Biol. Evol.">
        <title>Comparative Genomics of Early-Diverging Mushroom-Forming Fungi Provides Insights into the Origins of Lignocellulose Decay Capabilities.</title>
        <authorList>
            <person name="Nagy L.G."/>
            <person name="Riley R."/>
            <person name="Tritt A."/>
            <person name="Adam C."/>
            <person name="Daum C."/>
            <person name="Floudas D."/>
            <person name="Sun H."/>
            <person name="Yadav J.S."/>
            <person name="Pangilinan J."/>
            <person name="Larsson K.H."/>
            <person name="Matsuura K."/>
            <person name="Barry K."/>
            <person name="Labutti K."/>
            <person name="Kuo R."/>
            <person name="Ohm R.A."/>
            <person name="Bhattacharya S.S."/>
            <person name="Shirouzu T."/>
            <person name="Yoshinaga Y."/>
            <person name="Martin F.M."/>
            <person name="Grigoriev I.V."/>
            <person name="Hibbett D.S."/>
        </authorList>
    </citation>
    <scope>NUCLEOTIDE SEQUENCE [LARGE SCALE GENOMIC DNA]</scope>
    <source>
        <strain evidence="2 4">CBS 109695</strain>
    </source>
</reference>
<evidence type="ECO:0000256" key="1">
    <source>
        <dbReference type="SAM" id="MobiDB-lite"/>
    </source>
</evidence>
<evidence type="ECO:0000313" key="4">
    <source>
        <dbReference type="Proteomes" id="UP000076532"/>
    </source>
</evidence>
<dbReference type="Proteomes" id="UP000076532">
    <property type="component" value="Unassembled WGS sequence"/>
</dbReference>
<keyword evidence="4" id="KW-1185">Reference proteome</keyword>
<gene>
    <name evidence="3" type="ORF">FIBSPDRAFT_853414</name>
    <name evidence="2" type="ORF">FIBSPDRAFT_876038</name>
</gene>
<dbReference type="EMBL" id="KV417508">
    <property type="protein sequence ID" value="KZP27560.1"/>
    <property type="molecule type" value="Genomic_DNA"/>
</dbReference>
<feature type="region of interest" description="Disordered" evidence="1">
    <location>
        <begin position="39"/>
        <end position="64"/>
    </location>
</feature>
<sequence length="64" mass="7171">MLVYDSAPQLETLNLESRGRSCLPPPHPNSTLSAYRFHQSGRPVRSAHRADSGFQVREHGEVKV</sequence>
<protein>
    <submittedName>
        <fullName evidence="2">Uncharacterized protein</fullName>
    </submittedName>
</protein>
<dbReference type="AlphaFoldDB" id="A0A167X7S6"/>
<name>A0A167X7S6_9AGAM</name>
<dbReference type="EMBL" id="KV417768">
    <property type="protein sequence ID" value="KZP06915.1"/>
    <property type="molecule type" value="Genomic_DNA"/>
</dbReference>